<name>A0ABN3EUS9_9ACTN</name>
<dbReference type="EMBL" id="BAAATR010000044">
    <property type="protein sequence ID" value="GAA2272088.1"/>
    <property type="molecule type" value="Genomic_DNA"/>
</dbReference>
<dbReference type="Proteomes" id="UP001500305">
    <property type="component" value="Unassembled WGS sequence"/>
</dbReference>
<sequence>MAGSGPVTAFCIKEGHRSDEGWDCGCHRRLLLPGTAQGGEPARGGAQLHFRGRWPGVDGRLGGSRVWPHPSFPQERVWPPAGYTPTWAGKWSPPF</sequence>
<comment type="caution">
    <text evidence="1">The sequence shown here is derived from an EMBL/GenBank/DDBJ whole genome shotgun (WGS) entry which is preliminary data.</text>
</comment>
<gene>
    <name evidence="1" type="ORF">GCM10010430_67540</name>
</gene>
<evidence type="ECO:0000313" key="1">
    <source>
        <dbReference type="EMBL" id="GAA2272088.1"/>
    </source>
</evidence>
<keyword evidence="2" id="KW-1185">Reference proteome</keyword>
<accession>A0ABN3EUS9</accession>
<reference evidence="1 2" key="1">
    <citation type="journal article" date="2019" name="Int. J. Syst. Evol. Microbiol.">
        <title>The Global Catalogue of Microorganisms (GCM) 10K type strain sequencing project: providing services to taxonomists for standard genome sequencing and annotation.</title>
        <authorList>
            <consortium name="The Broad Institute Genomics Platform"/>
            <consortium name="The Broad Institute Genome Sequencing Center for Infectious Disease"/>
            <person name="Wu L."/>
            <person name="Ma J."/>
        </authorList>
    </citation>
    <scope>NUCLEOTIDE SEQUENCE [LARGE SCALE GENOMIC DNA]</scope>
    <source>
        <strain evidence="1 2">JCM 7356</strain>
    </source>
</reference>
<protein>
    <submittedName>
        <fullName evidence="1">Uncharacterized protein</fullName>
    </submittedName>
</protein>
<evidence type="ECO:0000313" key="2">
    <source>
        <dbReference type="Proteomes" id="UP001500305"/>
    </source>
</evidence>
<organism evidence="1 2">
    <name type="scientific">Kitasatospora cystarginea</name>
    <dbReference type="NCBI Taxonomy" id="58350"/>
    <lineage>
        <taxon>Bacteria</taxon>
        <taxon>Bacillati</taxon>
        <taxon>Actinomycetota</taxon>
        <taxon>Actinomycetes</taxon>
        <taxon>Kitasatosporales</taxon>
        <taxon>Streptomycetaceae</taxon>
        <taxon>Kitasatospora</taxon>
    </lineage>
</organism>
<proteinExistence type="predicted"/>